<name>A0ABS4GXW1_9BACL</name>
<dbReference type="PROSITE" id="PS50112">
    <property type="entry name" value="PAS"/>
    <property type="match status" value="1"/>
</dbReference>
<feature type="transmembrane region" description="Helical" evidence="1">
    <location>
        <begin position="37"/>
        <end position="55"/>
    </location>
</feature>
<dbReference type="InterPro" id="IPR000700">
    <property type="entry name" value="PAS-assoc_C"/>
</dbReference>
<dbReference type="CDD" id="cd01949">
    <property type="entry name" value="GGDEF"/>
    <property type="match status" value="1"/>
</dbReference>
<dbReference type="RefSeq" id="WP_209812690.1">
    <property type="nucleotide sequence ID" value="NZ_JAGGKT010000025.1"/>
</dbReference>
<dbReference type="Pfam" id="PF08447">
    <property type="entry name" value="PAS_3"/>
    <property type="match status" value="1"/>
</dbReference>
<feature type="transmembrane region" description="Helical" evidence="1">
    <location>
        <begin position="60"/>
        <end position="77"/>
    </location>
</feature>
<dbReference type="Gene3D" id="3.30.450.20">
    <property type="entry name" value="PAS domain"/>
    <property type="match status" value="1"/>
</dbReference>
<dbReference type="InterPro" id="IPR001610">
    <property type="entry name" value="PAC"/>
</dbReference>
<dbReference type="NCBIfam" id="TIGR00254">
    <property type="entry name" value="GGDEF"/>
    <property type="match status" value="1"/>
</dbReference>
<dbReference type="InterPro" id="IPR013655">
    <property type="entry name" value="PAS_fold_3"/>
</dbReference>
<dbReference type="Proteomes" id="UP001519343">
    <property type="component" value="Unassembled WGS sequence"/>
</dbReference>
<reference evidence="5 6" key="1">
    <citation type="submission" date="2021-03" db="EMBL/GenBank/DDBJ databases">
        <title>Genomic Encyclopedia of Type Strains, Phase IV (KMG-IV): sequencing the most valuable type-strain genomes for metagenomic binning, comparative biology and taxonomic classification.</title>
        <authorList>
            <person name="Goeker M."/>
        </authorList>
    </citation>
    <scope>NUCLEOTIDE SEQUENCE [LARGE SCALE GENOMIC DNA]</scope>
    <source>
        <strain evidence="5 6">DSM 24738</strain>
    </source>
</reference>
<accession>A0ABS4GXW1</accession>
<keyword evidence="1" id="KW-0472">Membrane</keyword>
<dbReference type="InterPro" id="IPR052155">
    <property type="entry name" value="Biofilm_reg_signaling"/>
</dbReference>
<comment type="caution">
    <text evidence="5">The sequence shown here is derived from an EMBL/GenBank/DDBJ whole genome shotgun (WGS) entry which is preliminary data.</text>
</comment>
<dbReference type="PROSITE" id="PS50113">
    <property type="entry name" value="PAC"/>
    <property type="match status" value="1"/>
</dbReference>
<organism evidence="5 6">
    <name type="scientific">Ammoniphilus resinae</name>
    <dbReference type="NCBI Taxonomy" id="861532"/>
    <lineage>
        <taxon>Bacteria</taxon>
        <taxon>Bacillati</taxon>
        <taxon>Bacillota</taxon>
        <taxon>Bacilli</taxon>
        <taxon>Bacillales</taxon>
        <taxon>Paenibacillaceae</taxon>
        <taxon>Aneurinibacillus group</taxon>
        <taxon>Ammoniphilus</taxon>
    </lineage>
</organism>
<protein>
    <submittedName>
        <fullName evidence="5">Diguanylate cyclase (GGDEF)-like protein/PAS domain S-box-containing protein</fullName>
    </submittedName>
</protein>
<evidence type="ECO:0000259" key="2">
    <source>
        <dbReference type="PROSITE" id="PS50112"/>
    </source>
</evidence>
<dbReference type="CDD" id="cd00130">
    <property type="entry name" value="PAS"/>
    <property type="match status" value="1"/>
</dbReference>
<proteinExistence type="predicted"/>
<evidence type="ECO:0000256" key="1">
    <source>
        <dbReference type="SAM" id="Phobius"/>
    </source>
</evidence>
<dbReference type="InterPro" id="IPR035965">
    <property type="entry name" value="PAS-like_dom_sf"/>
</dbReference>
<dbReference type="NCBIfam" id="TIGR00229">
    <property type="entry name" value="sensory_box"/>
    <property type="match status" value="1"/>
</dbReference>
<dbReference type="EMBL" id="JAGGKT010000025">
    <property type="protein sequence ID" value="MBP1934705.1"/>
    <property type="molecule type" value="Genomic_DNA"/>
</dbReference>
<evidence type="ECO:0000259" key="3">
    <source>
        <dbReference type="PROSITE" id="PS50113"/>
    </source>
</evidence>
<dbReference type="Gene3D" id="3.30.70.270">
    <property type="match status" value="1"/>
</dbReference>
<dbReference type="InterPro" id="IPR000014">
    <property type="entry name" value="PAS"/>
</dbReference>
<dbReference type="SUPFAM" id="SSF55785">
    <property type="entry name" value="PYP-like sensor domain (PAS domain)"/>
    <property type="match status" value="1"/>
</dbReference>
<dbReference type="InterPro" id="IPR000160">
    <property type="entry name" value="GGDEF_dom"/>
</dbReference>
<dbReference type="InterPro" id="IPR029787">
    <property type="entry name" value="Nucleotide_cyclase"/>
</dbReference>
<feature type="transmembrane region" description="Helical" evidence="1">
    <location>
        <begin position="89"/>
        <end position="108"/>
    </location>
</feature>
<dbReference type="InterPro" id="IPR043128">
    <property type="entry name" value="Rev_trsase/Diguanyl_cyclase"/>
</dbReference>
<dbReference type="Pfam" id="PF00990">
    <property type="entry name" value="GGDEF"/>
    <property type="match status" value="1"/>
</dbReference>
<dbReference type="SMART" id="SM00091">
    <property type="entry name" value="PAS"/>
    <property type="match status" value="1"/>
</dbReference>
<sequence length="424" mass="48315">MVKRIPIKVRLLLFICFLIPILFEFFAADTFLLEVVSAIAWLLYMIPSVFFSYYYGLKGGIFSIILFLAAHLTMEFIDPKGISKDELFIIAELAFANILLIVPISLLMEKLKAEKAHLQSVTQELTKSKEQLQNIFNHLDVAIWSLDVQEQSIHVSTALEKIYGITREEILENPISLWKEMIHPEDRWVSENLDQQLSSGQPSKAIYRIIRRDGEERWVEDRGVPLADSSGRVRRIDGVVIDITESKMAHDKIKAMAFQDPLTGLPNRRYFEKELFRAITQAKDSEMEQMAVLFMDLDGFKKVNDTLGHDAGDLLLQEVAVRCKTCIGNKESGVLSRFAGDEFTIFIPHANEAEAIRISQKFIQEIQKPFGMANSQVIVTPSIGISLYPEHGNSAKTLLKKADEAMYRAKQFGRNNFQVYSTEE</sequence>
<keyword evidence="1" id="KW-0812">Transmembrane</keyword>
<dbReference type="SUPFAM" id="SSF55073">
    <property type="entry name" value="Nucleotide cyclase"/>
    <property type="match status" value="1"/>
</dbReference>
<feature type="domain" description="GGDEF" evidence="4">
    <location>
        <begin position="288"/>
        <end position="422"/>
    </location>
</feature>
<evidence type="ECO:0000313" key="5">
    <source>
        <dbReference type="EMBL" id="MBP1934705.1"/>
    </source>
</evidence>
<gene>
    <name evidence="5" type="ORF">J2Z37_004725</name>
</gene>
<feature type="domain" description="PAS" evidence="2">
    <location>
        <begin position="128"/>
        <end position="187"/>
    </location>
</feature>
<feature type="domain" description="PAC" evidence="3">
    <location>
        <begin position="203"/>
        <end position="255"/>
    </location>
</feature>
<dbReference type="SMART" id="SM00267">
    <property type="entry name" value="GGDEF"/>
    <property type="match status" value="1"/>
</dbReference>
<dbReference type="PROSITE" id="PS50887">
    <property type="entry name" value="GGDEF"/>
    <property type="match status" value="1"/>
</dbReference>
<dbReference type="PANTHER" id="PTHR44757:SF2">
    <property type="entry name" value="BIOFILM ARCHITECTURE MAINTENANCE PROTEIN MBAA"/>
    <property type="match status" value="1"/>
</dbReference>
<dbReference type="SMART" id="SM00086">
    <property type="entry name" value="PAC"/>
    <property type="match status" value="1"/>
</dbReference>
<evidence type="ECO:0000313" key="6">
    <source>
        <dbReference type="Proteomes" id="UP001519343"/>
    </source>
</evidence>
<evidence type="ECO:0000259" key="4">
    <source>
        <dbReference type="PROSITE" id="PS50887"/>
    </source>
</evidence>
<keyword evidence="1" id="KW-1133">Transmembrane helix</keyword>
<keyword evidence="6" id="KW-1185">Reference proteome</keyword>
<dbReference type="PANTHER" id="PTHR44757">
    <property type="entry name" value="DIGUANYLATE CYCLASE DGCP"/>
    <property type="match status" value="1"/>
</dbReference>